<dbReference type="AlphaFoldDB" id="C6HNZ4"/>
<organism evidence="1 2">
    <name type="scientific">Ajellomyces capsulatus (strain H143)</name>
    <name type="common">Darling's disease fungus</name>
    <name type="synonym">Histoplasma capsulatum</name>
    <dbReference type="NCBI Taxonomy" id="544712"/>
    <lineage>
        <taxon>Eukaryota</taxon>
        <taxon>Fungi</taxon>
        <taxon>Dikarya</taxon>
        <taxon>Ascomycota</taxon>
        <taxon>Pezizomycotina</taxon>
        <taxon>Eurotiomycetes</taxon>
        <taxon>Eurotiomycetidae</taxon>
        <taxon>Onygenales</taxon>
        <taxon>Ajellomycetaceae</taxon>
        <taxon>Histoplasma</taxon>
    </lineage>
</organism>
<dbReference type="OMA" id="CAHICKY"/>
<proteinExistence type="predicted"/>
<gene>
    <name evidence="1" type="ORF">HCDG_07925</name>
</gene>
<dbReference type="VEuPathDB" id="FungiDB:HCDG_07925"/>
<evidence type="ECO:0000313" key="1">
    <source>
        <dbReference type="EMBL" id="EER38190.1"/>
    </source>
</evidence>
<evidence type="ECO:0000313" key="2">
    <source>
        <dbReference type="Proteomes" id="UP000002624"/>
    </source>
</evidence>
<dbReference type="Proteomes" id="UP000002624">
    <property type="component" value="Unassembled WGS sequence"/>
</dbReference>
<name>C6HNZ4_AJECH</name>
<accession>C6HNZ4</accession>
<dbReference type="EMBL" id="GG692432">
    <property type="protein sequence ID" value="EER38190.1"/>
    <property type="molecule type" value="Genomic_DNA"/>
</dbReference>
<dbReference type="HOGENOM" id="CLU_1175145_0_0_1"/>
<reference evidence="2" key="1">
    <citation type="submission" date="2009-05" db="EMBL/GenBank/DDBJ databases">
        <title>The genome sequence of Ajellomyces capsulatus strain H143.</title>
        <authorList>
            <person name="Champion M."/>
            <person name="Cuomo C.A."/>
            <person name="Ma L.-J."/>
            <person name="Henn M.R."/>
            <person name="Sil A."/>
            <person name="Goldman B."/>
            <person name="Young S.K."/>
            <person name="Kodira C.D."/>
            <person name="Zeng Q."/>
            <person name="Koehrsen M."/>
            <person name="Alvarado L."/>
            <person name="Berlin A.M."/>
            <person name="Borenstein D."/>
            <person name="Chen Z."/>
            <person name="Engels R."/>
            <person name="Freedman E."/>
            <person name="Gellesch M."/>
            <person name="Goldberg J."/>
            <person name="Griggs A."/>
            <person name="Gujja S."/>
            <person name="Heiman D.I."/>
            <person name="Hepburn T.A."/>
            <person name="Howarth C."/>
            <person name="Jen D."/>
            <person name="Larson L."/>
            <person name="Lewis B."/>
            <person name="Mehta T."/>
            <person name="Park D."/>
            <person name="Pearson M."/>
            <person name="Roberts A."/>
            <person name="Saif S."/>
            <person name="Shea T.D."/>
            <person name="Shenoy N."/>
            <person name="Sisk P."/>
            <person name="Stolte C."/>
            <person name="Sykes S."/>
            <person name="Walk T."/>
            <person name="White J."/>
            <person name="Yandava C."/>
            <person name="Klein B."/>
            <person name="McEwen J.G."/>
            <person name="Puccia R."/>
            <person name="Goldman G.H."/>
            <person name="Felipe M.S."/>
            <person name="Nino-Vega G."/>
            <person name="San-Blas G."/>
            <person name="Taylor J.W."/>
            <person name="Mendoza L."/>
            <person name="Galagan J.E."/>
            <person name="Nusbaum C."/>
            <person name="Birren B.W."/>
        </authorList>
    </citation>
    <scope>NUCLEOTIDE SEQUENCE [LARGE SCALE GENOMIC DNA]</scope>
    <source>
        <strain evidence="2">H143</strain>
    </source>
</reference>
<sequence length="236" mass="26141">MKVVVHDKSPERGPQAFEHRSVCAHICKYVIGYCHHSPSFHSERPKSSVAKGTTPFLIWRMSSSNSKIAWLSSTHGSTPGHMVSSSNRLLSQFSTRRQSAMTGIRQYIDGGIWSCSSSSIIQEAQDVVGTKMLQSGIRHLIESHTCKSTSTLHVSGVTIPPPRRAVDRCECPRAEKALTPYLVSQIWSSRMRFIRADMKVSAVVLRAASCINYKEMVFGQVAGCHHINTTLNRSIG</sequence>
<protein>
    <submittedName>
        <fullName evidence="1">Uncharacterized protein</fullName>
    </submittedName>
</protein>